<gene>
    <name evidence="15" type="primary">RPB2</name>
    <name evidence="15" type="ORF">E2C01_010860</name>
</gene>
<dbReference type="InterPro" id="IPR037034">
    <property type="entry name" value="RNA_pol_Rpb2_2_sf"/>
</dbReference>
<dbReference type="PANTHER" id="PTHR20856">
    <property type="entry name" value="DNA-DIRECTED RNA POLYMERASE I SUBUNIT 2"/>
    <property type="match status" value="1"/>
</dbReference>
<accession>A0A5B7D9P8</accession>
<feature type="domain" description="RNA polymerase Rpb2" evidence="13">
    <location>
        <begin position="784"/>
        <end position="847"/>
    </location>
</feature>
<dbReference type="Gene3D" id="3.90.1800.10">
    <property type="entry name" value="RNA polymerase alpha subunit dimerisation domain"/>
    <property type="match status" value="1"/>
</dbReference>
<feature type="domain" description="DNA-directed RNA polymerase subunit 2 hybrid-binding" evidence="10">
    <location>
        <begin position="1012"/>
        <end position="1121"/>
    </location>
</feature>
<keyword evidence="4" id="KW-0808">Transferase</keyword>
<sequence length="1479" mass="165668">MSYTRCITGGQTPRQQPRTHDVGKRERNWSEECMGDEEEIGIDVMKRMRDCAEECMEEEQHEEETSDCIRKMMSDGEEWRREGLDELHVHEEEEGARDNIKKRKGNSEEWRKKKQQIVRGNDEQSIGNAKSVERKNIGQAGQGWGRAARQDGDKKARPRRCKKRDLTTRLRARPYKIRRPRSTYESLPKFSEQQQQQQQMKRRKKSVVRVGIQDATTVLEVRQRVSAVVLKEQQLADVALEGYNAFLSELIDGEELFCHEFENECGRHVLRLNGVMPGNVQYTPLVCRQEERSYLLPLTVRASYICEDAPGSQVRAFSHRVFLGEIPLMVGSRLCITCGSTEEEAVLAGQQPGEPGGYFIVDGTEKFIPFRNLLKKNSLLVTKCLGQESQKFSFKCFVFSTVNGTEAFQTAVLASAKHGLVVKLSLGRGMHVLVSLSKVLAALGIQGPLKPWQETESFLYLGQTLAAIVPLREQRQQRRQKGARDSNKAKVPLTRDAFRCEDGSKSVVAEAVVDYLVAATQVPDVAAQDLLQVHRKCERSEQHHAALLRIATRFAEMRQEEAKQDLEYTRRLTALLEVMLQGCEDVPSATHMVTAALTLPSQQEALRALRQTAKRVWRNTAMSEVLERVLVPHVGGSLLHRAFYLAFMTNQLLLVMCGRQPADDPLHLGNRMLVTPGSFVSSLFSSVMKPILTRARATIDHQYRKPRAVWPDELGSEDHYEDDHRIFGENRACLLKKDEKILSEKFDILNIFQFHHNIVGEKMCKAFRTGTWGEGRGAMTGVTQNLERLNYMQYLSQVRTVNGEDKVMNGQGAVPHQLHTSIVGFLCLMETPENEHVGLAEHLALGAALCRPVEPTHVQQALQMLPVKLFTAEEICTPDHLGKVFVDGRWVGNAEAPLCLIKARLVEYRRRHTIHLGVHLRNHDLHIDTSGGRPVRPLLVVQGGSLALTCDDLVALRECRLLLNDLWKKGVVDFLDPLENSAVFIAETAADLCRPGVDYCQLQAVLSHGIVSAATPVGSTNPGVRRLGSCKMQKQAMGQPVVSELLAHRGTYSMLKTPEAPLAVPAFILNLPNARLMYSGQSALTAVMAVRGLNQEDGLVFSKGAIDRGLFTSLHFRYYRKHESLFGAEVAACAEVGWRLKAGDVVIMCKDERYHVRVGDTEGPSEVSRCCVRHLPDGRVLYEVETVQERRPEVGDKFATLNGQKGVICAILPDCQLPKLEDGRTPDIFISPHSFLDRQTVGFFLEGILNILAVHTGVLIDATSIDSGWDLPRAQDALRTQGLSSAVKVLSATGREMGRIFCAPIFYMRLKHLAVLKCHARHDGPVDPVFRQPAVGLAHGGGLRLGEMEVSALVSHGAADLVQEFMHDQSDGLQLPYCNACLRWAEVAGESVACRQCRKTDNLVLRRTTYSFKVFEECLLMVNLKLLQYGQGHDHTESDGEYHDSEVASLSSDDEAEWRPERRQDAVEAAVKESWRGTL</sequence>
<evidence type="ECO:0000256" key="7">
    <source>
        <dbReference type="ARBA" id="ARBA00023163"/>
    </source>
</evidence>
<dbReference type="InterPro" id="IPR015712">
    <property type="entry name" value="DNA-dir_RNA_pol_su2"/>
</dbReference>
<name>A0A5B7D9P8_PORTR</name>
<dbReference type="GO" id="GO:0003899">
    <property type="term" value="F:DNA-directed RNA polymerase activity"/>
    <property type="evidence" value="ECO:0007669"/>
    <property type="project" value="UniProtKB-EC"/>
</dbReference>
<protein>
    <recommendedName>
        <fullName evidence="2">DNA-directed RNA polymerase</fullName>
        <ecNumber evidence="2">2.7.7.6</ecNumber>
    </recommendedName>
</protein>
<evidence type="ECO:0000313" key="16">
    <source>
        <dbReference type="Proteomes" id="UP000324222"/>
    </source>
</evidence>
<keyword evidence="16" id="KW-1185">Reference proteome</keyword>
<evidence type="ECO:0000256" key="1">
    <source>
        <dbReference type="ARBA" id="ARBA00006835"/>
    </source>
</evidence>
<dbReference type="InterPro" id="IPR007120">
    <property type="entry name" value="DNA-dir_RNAP_su2_dom"/>
</dbReference>
<proteinExistence type="inferred from homology"/>
<feature type="domain" description="DNA-directed RNA polymerase subunit 2 hybrid-binding" evidence="10">
    <location>
        <begin position="1173"/>
        <end position="1336"/>
    </location>
</feature>
<dbReference type="Proteomes" id="UP000324222">
    <property type="component" value="Unassembled WGS sequence"/>
</dbReference>
<organism evidence="15 16">
    <name type="scientific">Portunus trituberculatus</name>
    <name type="common">Swimming crab</name>
    <name type="synonym">Neptunus trituberculatus</name>
    <dbReference type="NCBI Taxonomy" id="210409"/>
    <lineage>
        <taxon>Eukaryota</taxon>
        <taxon>Metazoa</taxon>
        <taxon>Ecdysozoa</taxon>
        <taxon>Arthropoda</taxon>
        <taxon>Crustacea</taxon>
        <taxon>Multicrustacea</taxon>
        <taxon>Malacostraca</taxon>
        <taxon>Eumalacostraca</taxon>
        <taxon>Eucarida</taxon>
        <taxon>Decapoda</taxon>
        <taxon>Pleocyemata</taxon>
        <taxon>Brachyura</taxon>
        <taxon>Eubrachyura</taxon>
        <taxon>Portunoidea</taxon>
        <taxon>Portunidae</taxon>
        <taxon>Portuninae</taxon>
        <taxon>Portunus</taxon>
    </lineage>
</organism>
<dbReference type="Gene3D" id="3.90.1100.10">
    <property type="match status" value="2"/>
</dbReference>
<evidence type="ECO:0000256" key="9">
    <source>
        <dbReference type="SAM" id="MobiDB-lite"/>
    </source>
</evidence>
<feature type="region of interest" description="Disordered" evidence="9">
    <location>
        <begin position="186"/>
        <end position="205"/>
    </location>
</feature>
<dbReference type="InterPro" id="IPR007645">
    <property type="entry name" value="RNA_pol_Rpb2_3"/>
</dbReference>
<dbReference type="GO" id="GO:0003677">
    <property type="term" value="F:DNA binding"/>
    <property type="evidence" value="ECO:0007669"/>
    <property type="project" value="InterPro"/>
</dbReference>
<feature type="region of interest" description="Disordered" evidence="9">
    <location>
        <begin position="1435"/>
        <end position="1464"/>
    </location>
</feature>
<evidence type="ECO:0000313" key="15">
    <source>
        <dbReference type="EMBL" id="MPC17989.1"/>
    </source>
</evidence>
<dbReference type="Pfam" id="PF04563">
    <property type="entry name" value="RNA_pol_Rpb2_1"/>
    <property type="match status" value="1"/>
</dbReference>
<dbReference type="SUPFAM" id="SSF64484">
    <property type="entry name" value="beta and beta-prime subunits of DNA dependent RNA-polymerase"/>
    <property type="match status" value="1"/>
</dbReference>
<evidence type="ECO:0000259" key="13">
    <source>
        <dbReference type="Pfam" id="PF04565"/>
    </source>
</evidence>
<dbReference type="GO" id="GO:0000428">
    <property type="term" value="C:DNA-directed RNA polymerase complex"/>
    <property type="evidence" value="ECO:0007669"/>
    <property type="project" value="UniProtKB-KW"/>
</dbReference>
<evidence type="ECO:0000259" key="10">
    <source>
        <dbReference type="Pfam" id="PF00562"/>
    </source>
</evidence>
<evidence type="ECO:0000256" key="5">
    <source>
        <dbReference type="ARBA" id="ARBA00022695"/>
    </source>
</evidence>
<feature type="region of interest" description="Disordered" evidence="9">
    <location>
        <begin position="1"/>
        <end position="27"/>
    </location>
</feature>
<dbReference type="Pfam" id="PF04560">
    <property type="entry name" value="RNA_pol_Rpb2_7"/>
    <property type="match status" value="1"/>
</dbReference>
<dbReference type="InterPro" id="IPR037033">
    <property type="entry name" value="DNA-dir_RNAP_su2_hyb_sf"/>
</dbReference>
<comment type="caution">
    <text evidence="15">The sequence shown here is derived from an EMBL/GenBank/DDBJ whole genome shotgun (WGS) entry which is preliminary data.</text>
</comment>
<dbReference type="InterPro" id="IPR007644">
    <property type="entry name" value="RNA_pol_bsu_protrusion"/>
</dbReference>
<dbReference type="Pfam" id="PF00562">
    <property type="entry name" value="RNA_pol_Rpb2_6"/>
    <property type="match status" value="2"/>
</dbReference>
<reference evidence="15 16" key="1">
    <citation type="submission" date="2019-05" db="EMBL/GenBank/DDBJ databases">
        <title>Another draft genome of Portunus trituberculatus and its Hox gene families provides insights of decapod evolution.</title>
        <authorList>
            <person name="Jeong J.-H."/>
            <person name="Song I."/>
            <person name="Kim S."/>
            <person name="Choi T."/>
            <person name="Kim D."/>
            <person name="Ryu S."/>
            <person name="Kim W."/>
        </authorList>
    </citation>
    <scope>NUCLEOTIDE SEQUENCE [LARGE SCALE GENOMIC DNA]</scope>
    <source>
        <tissue evidence="15">Muscle</tissue>
    </source>
</reference>
<feature type="compositionally biased region" description="Polar residues" evidence="9">
    <location>
        <begin position="1"/>
        <end position="16"/>
    </location>
</feature>
<dbReference type="Pfam" id="PF04565">
    <property type="entry name" value="RNA_pol_Rpb2_3"/>
    <property type="match status" value="1"/>
</dbReference>
<evidence type="ECO:0000256" key="3">
    <source>
        <dbReference type="ARBA" id="ARBA00022478"/>
    </source>
</evidence>
<dbReference type="OrthoDB" id="10248617at2759"/>
<evidence type="ECO:0000256" key="2">
    <source>
        <dbReference type="ARBA" id="ARBA00012418"/>
    </source>
</evidence>
<dbReference type="Gene3D" id="3.90.1110.10">
    <property type="entry name" value="RNA polymerase Rpb2, domain 2"/>
    <property type="match status" value="1"/>
</dbReference>
<dbReference type="GO" id="GO:0006351">
    <property type="term" value="P:DNA-templated transcription"/>
    <property type="evidence" value="ECO:0007669"/>
    <property type="project" value="InterPro"/>
</dbReference>
<evidence type="ECO:0000259" key="14">
    <source>
        <dbReference type="Pfam" id="PF04566"/>
    </source>
</evidence>
<feature type="compositionally biased region" description="Basic and acidic residues" evidence="9">
    <location>
        <begin position="18"/>
        <end position="27"/>
    </location>
</feature>
<feature type="region of interest" description="Disordered" evidence="9">
    <location>
        <begin position="91"/>
        <end position="164"/>
    </location>
</feature>
<evidence type="ECO:0000256" key="6">
    <source>
        <dbReference type="ARBA" id="ARBA00022833"/>
    </source>
</evidence>
<dbReference type="Pfam" id="PF04566">
    <property type="entry name" value="RNA_pol_Rpb2_4"/>
    <property type="match status" value="1"/>
</dbReference>
<keyword evidence="5" id="KW-0548">Nucleotidyltransferase</keyword>
<dbReference type="InterPro" id="IPR007641">
    <property type="entry name" value="RNA_pol_Rpb2_7"/>
</dbReference>
<evidence type="ECO:0000256" key="8">
    <source>
        <dbReference type="RuleBase" id="RU000434"/>
    </source>
</evidence>
<dbReference type="EMBL" id="VSRR010000638">
    <property type="protein sequence ID" value="MPC17989.1"/>
    <property type="molecule type" value="Genomic_DNA"/>
</dbReference>
<evidence type="ECO:0000259" key="11">
    <source>
        <dbReference type="Pfam" id="PF04560"/>
    </source>
</evidence>
<keyword evidence="7" id="KW-0804">Transcription</keyword>
<dbReference type="InterPro" id="IPR007646">
    <property type="entry name" value="RNA_pol_Rpb2_4"/>
</dbReference>
<keyword evidence="6" id="KW-0862">Zinc</keyword>
<feature type="domain" description="RNA polymerase beta subunit protrusion" evidence="12">
    <location>
        <begin position="282"/>
        <end position="710"/>
    </location>
</feature>
<feature type="domain" description="RNA polymerase Rpb2" evidence="11">
    <location>
        <begin position="1341"/>
        <end position="1424"/>
    </location>
</feature>
<dbReference type="EC" id="2.7.7.6" evidence="2"/>
<dbReference type="GO" id="GO:0032549">
    <property type="term" value="F:ribonucleoside binding"/>
    <property type="evidence" value="ECO:0007669"/>
    <property type="project" value="InterPro"/>
</dbReference>
<keyword evidence="3 15" id="KW-0240">DNA-directed RNA polymerase</keyword>
<evidence type="ECO:0000259" key="12">
    <source>
        <dbReference type="Pfam" id="PF04563"/>
    </source>
</evidence>
<evidence type="ECO:0000256" key="4">
    <source>
        <dbReference type="ARBA" id="ARBA00022679"/>
    </source>
</evidence>
<feature type="compositionally biased region" description="Basic and acidic residues" evidence="9">
    <location>
        <begin position="91"/>
        <end position="111"/>
    </location>
</feature>
<feature type="compositionally biased region" description="Basic and acidic residues" evidence="9">
    <location>
        <begin position="1435"/>
        <end position="1446"/>
    </location>
</feature>
<comment type="similarity">
    <text evidence="1 8">Belongs to the RNA polymerase beta chain family.</text>
</comment>
<feature type="domain" description="RNA polymerase Rpb2" evidence="14">
    <location>
        <begin position="884"/>
        <end position="942"/>
    </location>
</feature>
<dbReference type="Gene3D" id="2.40.270.10">
    <property type="entry name" value="DNA-directed RNA polymerase, subunit 2, domain 6"/>
    <property type="match status" value="2"/>
</dbReference>